<evidence type="ECO:0000256" key="5">
    <source>
        <dbReference type="HAMAP-Rule" id="MF_00769"/>
    </source>
</evidence>
<feature type="domain" description="ATP-cone" evidence="6">
    <location>
        <begin position="6"/>
        <end position="91"/>
    </location>
</feature>
<dbReference type="HOGENOM" id="CLU_848909_0_0_2"/>
<gene>
    <name evidence="5" type="primary">pgk2</name>
    <name evidence="7" type="ordered locus">Metin_1099</name>
</gene>
<protein>
    <recommendedName>
        <fullName evidence="5">2-phosphoglycerate kinase</fullName>
        <shortName evidence="5">2PGK</shortName>
        <ecNumber evidence="5">2.7.2.16</ecNumber>
    </recommendedName>
</protein>
<dbReference type="InterPro" id="IPR027417">
    <property type="entry name" value="P-loop_NTPase"/>
</dbReference>
<accession>D5VT51</accession>
<dbReference type="NCBIfam" id="NF003259">
    <property type="entry name" value="PRK04220.1"/>
    <property type="match status" value="1"/>
</dbReference>
<dbReference type="Gene3D" id="3.40.50.300">
    <property type="entry name" value="P-loop containing nucleotide triphosphate hydrolases"/>
    <property type="match status" value="1"/>
</dbReference>
<dbReference type="GO" id="GO:0016774">
    <property type="term" value="F:phosphotransferase activity, carboxyl group as acceptor"/>
    <property type="evidence" value="ECO:0007669"/>
    <property type="project" value="UniProtKB-UniRule"/>
</dbReference>
<dbReference type="Proteomes" id="UP000002061">
    <property type="component" value="Chromosome"/>
</dbReference>
<dbReference type="STRING" id="573063.Metin_1099"/>
<keyword evidence="2 5" id="KW-0547">Nucleotide-binding</keyword>
<dbReference type="Pfam" id="PF03477">
    <property type="entry name" value="ATP-cone"/>
    <property type="match status" value="1"/>
</dbReference>
<evidence type="ECO:0000256" key="4">
    <source>
        <dbReference type="ARBA" id="ARBA00022840"/>
    </source>
</evidence>
<dbReference type="EC" id="2.7.2.16" evidence="5"/>
<dbReference type="EMBL" id="CP002009">
    <property type="protein sequence ID" value="ADG13754.1"/>
    <property type="molecule type" value="Genomic_DNA"/>
</dbReference>
<dbReference type="UniPathway" id="UPA00551">
    <property type="reaction ID" value="UER00609"/>
</dbReference>
<keyword evidence="4 5" id="KW-0067">ATP-binding</keyword>
<evidence type="ECO:0000313" key="8">
    <source>
        <dbReference type="Proteomes" id="UP000002061"/>
    </source>
</evidence>
<dbReference type="InterPro" id="IPR005144">
    <property type="entry name" value="ATP-cone_dom"/>
</dbReference>
<reference evidence="7" key="1">
    <citation type="submission" date="2010-04" db="EMBL/GenBank/DDBJ databases">
        <title>Complete sequence of Methanocaldococcus infernus ME.</title>
        <authorList>
            <consortium name="US DOE Joint Genome Institute"/>
            <person name="Lucas S."/>
            <person name="Copeland A."/>
            <person name="Lapidus A."/>
            <person name="Cheng J.-F."/>
            <person name="Bruce D."/>
            <person name="Goodwin L."/>
            <person name="Pitluck S."/>
            <person name="Munk A.C."/>
            <person name="Detter J.C."/>
            <person name="Han C."/>
            <person name="Tapia R."/>
            <person name="Land M."/>
            <person name="Hauser L."/>
            <person name="Kyrpides N."/>
            <person name="Mikhailova N."/>
            <person name="Sieprawska-Lupa M."/>
            <person name="Whitman W.B."/>
            <person name="Woyke T."/>
        </authorList>
    </citation>
    <scope>NUCLEOTIDE SEQUENCE [LARGE SCALE GENOMIC DNA]</scope>
    <source>
        <strain evidence="7">ME</strain>
    </source>
</reference>
<dbReference type="GO" id="GO:0005524">
    <property type="term" value="F:ATP binding"/>
    <property type="evidence" value="ECO:0007669"/>
    <property type="project" value="UniProtKB-UniRule"/>
</dbReference>
<keyword evidence="8" id="KW-1185">Reference proteome</keyword>
<evidence type="ECO:0000256" key="3">
    <source>
        <dbReference type="ARBA" id="ARBA00022777"/>
    </source>
</evidence>
<keyword evidence="1 5" id="KW-0808">Transferase</keyword>
<evidence type="ECO:0000256" key="1">
    <source>
        <dbReference type="ARBA" id="ARBA00022679"/>
    </source>
</evidence>
<dbReference type="PANTHER" id="PTHR33477">
    <property type="entry name" value="P-LOOP NTPASE DOMAIN-CONTAINING PROTEIN LPA1 HOMOLOG 1"/>
    <property type="match status" value="1"/>
</dbReference>
<dbReference type="eggNOG" id="arCOG01967">
    <property type="taxonomic scope" value="Archaea"/>
</dbReference>
<comment type="pathway">
    <text evidence="5">Thermoadapter biosynthesis; cyclic 2,3-diphosphoglycerate biosynthesis; cyclic 2,3-diphosphoglycerate from 2-phospho-D-glycerate: step 1/2.</text>
</comment>
<evidence type="ECO:0000313" key="7">
    <source>
        <dbReference type="EMBL" id="ADG13754.1"/>
    </source>
</evidence>
<dbReference type="SUPFAM" id="SSF52540">
    <property type="entry name" value="P-loop containing nucleoside triphosphate hydrolases"/>
    <property type="match status" value="1"/>
</dbReference>
<dbReference type="OrthoDB" id="358692at2157"/>
<organism evidence="7 8">
    <name type="scientific">Methanocaldococcus infernus (strain DSM 11812 / JCM 15783 / ME)</name>
    <dbReference type="NCBI Taxonomy" id="573063"/>
    <lineage>
        <taxon>Archaea</taxon>
        <taxon>Methanobacteriati</taxon>
        <taxon>Methanobacteriota</taxon>
        <taxon>Methanomada group</taxon>
        <taxon>Methanococci</taxon>
        <taxon>Methanococcales</taxon>
        <taxon>Methanocaldococcaceae</taxon>
        <taxon>Methanocaldococcus</taxon>
    </lineage>
</organism>
<dbReference type="PROSITE" id="PS51161">
    <property type="entry name" value="ATP_CONE"/>
    <property type="match status" value="1"/>
</dbReference>
<evidence type="ECO:0000256" key="2">
    <source>
        <dbReference type="ARBA" id="ARBA00022741"/>
    </source>
</evidence>
<dbReference type="AlphaFoldDB" id="D5VT51"/>
<comment type="similarity">
    <text evidence="5">Belongs to the 2-phosphoglycerate kinase family.</text>
</comment>
<dbReference type="HAMAP" id="MF_00769">
    <property type="entry name" value="2PGK"/>
    <property type="match status" value="1"/>
</dbReference>
<dbReference type="InterPro" id="IPR020872">
    <property type="entry name" value="2PKG"/>
</dbReference>
<comment type="function">
    <text evidence="5">Catalyzes the phosphorylation of 2-phosphoglycerate to 2,3-diphosphoglycerate. Involved in the biosynthesis of cyclic 2,3-bisphosphoglycerate, a thermoprotectant.</text>
</comment>
<comment type="catalytic activity">
    <reaction evidence="5">
        <text>(2R)-2-phosphoglycerate + ATP = (2R)-2,3-bisphosphoglycerate + ADP + H(+)</text>
        <dbReference type="Rhea" id="RHEA:42408"/>
        <dbReference type="ChEBI" id="CHEBI:15378"/>
        <dbReference type="ChEBI" id="CHEBI:30616"/>
        <dbReference type="ChEBI" id="CHEBI:58248"/>
        <dbReference type="ChEBI" id="CHEBI:58289"/>
        <dbReference type="ChEBI" id="CHEBI:456216"/>
        <dbReference type="EC" id="2.7.2.16"/>
    </reaction>
</comment>
<keyword evidence="3 5" id="KW-0418">Kinase</keyword>
<evidence type="ECO:0000259" key="6">
    <source>
        <dbReference type="PROSITE" id="PS51161"/>
    </source>
</evidence>
<dbReference type="GO" id="GO:0016301">
    <property type="term" value="F:kinase activity"/>
    <property type="evidence" value="ECO:0007669"/>
    <property type="project" value="UniProtKB-KW"/>
</dbReference>
<dbReference type="KEGG" id="mif:Metin_1099"/>
<dbReference type="GeneID" id="9132116"/>
<dbReference type="RefSeq" id="WP_013100499.1">
    <property type="nucleotide sequence ID" value="NC_014122.1"/>
</dbReference>
<name>D5VT51_METIM</name>
<dbReference type="PANTHER" id="PTHR33477:SF3">
    <property type="entry name" value="P-LOOP NTPASE DOMAIN-CONTAINING PROTEIN LPA1 HOMOLOG 1"/>
    <property type="match status" value="1"/>
</dbReference>
<sequence>MNSEDIIVIGKKIKMPFSKGILARSLTAAGLKPSIAYKLALEIYEMLKKENIKEIDKDELRRRVYYFLIEKNYEEIAKRYLLWRAILNKKPISILIGGASGVGTSTIAFELASRLGISSVIGTDSIREVMRKVISRELVPTLYESSYTAWKVLREEIKDEEKKYIIGFERHCESVLVGVEGVIDRALLEGQSVIIEGTHLVPSLISNKYLESPNVIFITLTVSDEKLHKMRFYARGKVSNRPTERYLRHFKIIRIINEYLVVTSKKKGIPVVENINISKTVEECLNIITEKLKRILEMEGGRVEDVLEESL</sequence>
<comment type="cofactor">
    <cofactor evidence="5">
        <name>a divalent metal cation</name>
        <dbReference type="ChEBI" id="CHEBI:60240"/>
    </cofactor>
</comment>
<proteinExistence type="inferred from homology"/>